<organism evidence="2 3">
    <name type="scientific">Acacia crassicarpa</name>
    <name type="common">northern wattle</name>
    <dbReference type="NCBI Taxonomy" id="499986"/>
    <lineage>
        <taxon>Eukaryota</taxon>
        <taxon>Viridiplantae</taxon>
        <taxon>Streptophyta</taxon>
        <taxon>Embryophyta</taxon>
        <taxon>Tracheophyta</taxon>
        <taxon>Spermatophyta</taxon>
        <taxon>Magnoliopsida</taxon>
        <taxon>eudicotyledons</taxon>
        <taxon>Gunneridae</taxon>
        <taxon>Pentapetalae</taxon>
        <taxon>rosids</taxon>
        <taxon>fabids</taxon>
        <taxon>Fabales</taxon>
        <taxon>Fabaceae</taxon>
        <taxon>Caesalpinioideae</taxon>
        <taxon>mimosoid clade</taxon>
        <taxon>Acacieae</taxon>
        <taxon>Acacia</taxon>
    </lineage>
</organism>
<accession>A0AAE1MNV3</accession>
<keyword evidence="1" id="KW-0472">Membrane</keyword>
<sequence length="82" mass="9376">MLYVVLQFHYSDTSIYMASKCRHPSGPLFFSFCSGVLGAAIGFQIFFSYITPAHAVSHLKKLVQHDGWQFLVNCEFFLQFGF</sequence>
<evidence type="ECO:0000256" key="1">
    <source>
        <dbReference type="SAM" id="Phobius"/>
    </source>
</evidence>
<protein>
    <submittedName>
        <fullName evidence="2">Uncharacterized protein</fullName>
    </submittedName>
</protein>
<evidence type="ECO:0000313" key="2">
    <source>
        <dbReference type="EMBL" id="KAK4267476.1"/>
    </source>
</evidence>
<proteinExistence type="predicted"/>
<keyword evidence="3" id="KW-1185">Reference proteome</keyword>
<gene>
    <name evidence="2" type="ORF">QN277_024252</name>
</gene>
<dbReference type="AlphaFoldDB" id="A0AAE1MNV3"/>
<comment type="caution">
    <text evidence="2">The sequence shown here is derived from an EMBL/GenBank/DDBJ whole genome shotgun (WGS) entry which is preliminary data.</text>
</comment>
<keyword evidence="1" id="KW-0812">Transmembrane</keyword>
<dbReference type="EMBL" id="JAWXYG010000007">
    <property type="protein sequence ID" value="KAK4267476.1"/>
    <property type="molecule type" value="Genomic_DNA"/>
</dbReference>
<evidence type="ECO:0000313" key="3">
    <source>
        <dbReference type="Proteomes" id="UP001293593"/>
    </source>
</evidence>
<reference evidence="2" key="1">
    <citation type="submission" date="2023-10" db="EMBL/GenBank/DDBJ databases">
        <title>Chromosome-level genome of the transformable northern wattle, Acacia crassicarpa.</title>
        <authorList>
            <person name="Massaro I."/>
            <person name="Sinha N.R."/>
            <person name="Poethig S."/>
            <person name="Leichty A.R."/>
        </authorList>
    </citation>
    <scope>NUCLEOTIDE SEQUENCE</scope>
    <source>
        <strain evidence="2">Acra3RX</strain>
        <tissue evidence="2">Leaf</tissue>
    </source>
</reference>
<dbReference type="Proteomes" id="UP001293593">
    <property type="component" value="Unassembled WGS sequence"/>
</dbReference>
<feature type="transmembrane region" description="Helical" evidence="1">
    <location>
        <begin position="28"/>
        <end position="51"/>
    </location>
</feature>
<name>A0AAE1MNV3_9FABA</name>
<keyword evidence="1" id="KW-1133">Transmembrane helix</keyword>